<keyword evidence="3 4" id="KW-0443">Lipid metabolism</keyword>
<dbReference type="PANTHER" id="PTHR14226">
    <property type="entry name" value="NEUROPATHY TARGET ESTERASE/SWISS CHEESE D.MELANOGASTER"/>
    <property type="match status" value="1"/>
</dbReference>
<dbReference type="EMBL" id="LS974202">
    <property type="protein sequence ID" value="SSC11497.1"/>
    <property type="molecule type" value="Genomic_DNA"/>
</dbReference>
<feature type="short sequence motif" description="GXSXG" evidence="4">
    <location>
        <begin position="54"/>
        <end position="58"/>
    </location>
</feature>
<dbReference type="RefSeq" id="WP_169697960.1">
    <property type="nucleotide sequence ID" value="NZ_LS974202.1"/>
</dbReference>
<keyword evidence="2 4" id="KW-0442">Lipid degradation</keyword>
<reference evidence="6 7" key="1">
    <citation type="submission" date="2017-01" db="EMBL/GenBank/DDBJ databases">
        <authorList>
            <person name="Erauso G."/>
        </authorList>
    </citation>
    <scope>NUCLEOTIDE SEQUENCE [LARGE SCALE GENOMIC DNA]</scope>
    <source>
        <strain evidence="6">MESINF1</strain>
    </source>
</reference>
<dbReference type="SUPFAM" id="SSF52151">
    <property type="entry name" value="FabD/lysophospholipase-like"/>
    <property type="match status" value="1"/>
</dbReference>
<evidence type="ECO:0000259" key="5">
    <source>
        <dbReference type="PROSITE" id="PS51635"/>
    </source>
</evidence>
<dbReference type="Gene3D" id="3.40.1090.10">
    <property type="entry name" value="Cytosolic phospholipase A2 catalytic domain"/>
    <property type="match status" value="2"/>
</dbReference>
<protein>
    <submittedName>
        <fullName evidence="6">Putative esterase of the alpha-beta hydrolase superfamily</fullName>
    </submittedName>
</protein>
<dbReference type="GO" id="GO:0016787">
    <property type="term" value="F:hydrolase activity"/>
    <property type="evidence" value="ECO:0007669"/>
    <property type="project" value="UniProtKB-UniRule"/>
</dbReference>
<feature type="active site" description="Nucleophile" evidence="4">
    <location>
        <position position="56"/>
    </location>
</feature>
<feature type="domain" description="PNPLA" evidence="5">
    <location>
        <begin position="23"/>
        <end position="210"/>
    </location>
</feature>
<organism evidence="6 7">
    <name type="scientific">Mesotoga infera</name>
    <dbReference type="NCBI Taxonomy" id="1236046"/>
    <lineage>
        <taxon>Bacteria</taxon>
        <taxon>Thermotogati</taxon>
        <taxon>Thermotogota</taxon>
        <taxon>Thermotogae</taxon>
        <taxon>Kosmotogales</taxon>
        <taxon>Kosmotogaceae</taxon>
        <taxon>Mesotoga</taxon>
    </lineage>
</organism>
<dbReference type="InterPro" id="IPR050301">
    <property type="entry name" value="NTE"/>
</dbReference>
<dbReference type="Pfam" id="PF01734">
    <property type="entry name" value="Patatin"/>
    <property type="match status" value="1"/>
</dbReference>
<feature type="short sequence motif" description="DGA/G" evidence="4">
    <location>
        <begin position="197"/>
        <end position="199"/>
    </location>
</feature>
<dbReference type="PROSITE" id="PS01332">
    <property type="entry name" value="HTH_RRF2_1"/>
    <property type="match status" value="1"/>
</dbReference>
<name>A0A7Z7LCH6_9BACT</name>
<sequence length="429" mass="47680">MKNSVLVLLFLMIVSLALSSVGLVLSGGGAKGGYEIGAWKALIDLGIEIGGVYGTSVGSLNAAAVAQGDFEKALEVWRDISESKVMRPTQGQKALIDAYGGSNDWSVGELFQGAIDIIRKGIDVSPLRELLEELISEKTIRDSGVDFGLVTFDLTDLRPEMLFIEDIPDGKLIDYIMASADFPGFQTVKVDGKAFIDGGIYSNQPVEMALQRGFRNIVLVDIGRVALRDRVARFQAFVQGAKVTHVIPRIMYGSTLDFDPEKIQLQIEEGYLDTLAAFGLVIGEYTYIFEDRDVLEIMFGSLPIEKQLEAIEFIGDPVRWPSPESFYRDFVESLEKIYKLPMPTLVLLDNLARQLKINNLMLYSTGEILKEIKAAHERDGIKPSKESLVPYSKALEFVLYLYENAQLPELPEKFSLFKSSFDTLSDVKE</sequence>
<evidence type="ECO:0000256" key="4">
    <source>
        <dbReference type="PROSITE-ProRule" id="PRU01161"/>
    </source>
</evidence>
<evidence type="ECO:0000313" key="6">
    <source>
        <dbReference type="EMBL" id="SSC11497.1"/>
    </source>
</evidence>
<dbReference type="PANTHER" id="PTHR14226:SF29">
    <property type="entry name" value="NEUROPATHY TARGET ESTERASE SWS"/>
    <property type="match status" value="1"/>
</dbReference>
<dbReference type="Proteomes" id="UP000250796">
    <property type="component" value="Chromosome MESINF"/>
</dbReference>
<keyword evidence="1 4" id="KW-0378">Hydrolase</keyword>
<accession>A0A7Z7LCH6</accession>
<dbReference type="GO" id="GO:0016042">
    <property type="term" value="P:lipid catabolic process"/>
    <property type="evidence" value="ECO:0007669"/>
    <property type="project" value="UniProtKB-UniRule"/>
</dbReference>
<dbReference type="InterPro" id="IPR030489">
    <property type="entry name" value="TR_Rrf2-type_CS"/>
</dbReference>
<dbReference type="CDD" id="cd07209">
    <property type="entry name" value="Pat_hypo_Ecoli_Z1214_like"/>
    <property type="match status" value="1"/>
</dbReference>
<dbReference type="AlphaFoldDB" id="A0A7Z7LCH6"/>
<gene>
    <name evidence="6" type="ORF">MESINF_0048</name>
</gene>
<evidence type="ECO:0000256" key="3">
    <source>
        <dbReference type="ARBA" id="ARBA00023098"/>
    </source>
</evidence>
<dbReference type="InterPro" id="IPR002641">
    <property type="entry name" value="PNPLA_dom"/>
</dbReference>
<proteinExistence type="predicted"/>
<evidence type="ECO:0000313" key="7">
    <source>
        <dbReference type="Proteomes" id="UP000250796"/>
    </source>
</evidence>
<feature type="short sequence motif" description="GXGXXG" evidence="4">
    <location>
        <begin position="27"/>
        <end position="32"/>
    </location>
</feature>
<feature type="active site" description="Proton acceptor" evidence="4">
    <location>
        <position position="197"/>
    </location>
</feature>
<keyword evidence="7" id="KW-1185">Reference proteome</keyword>
<dbReference type="KEGG" id="minf:MESINF_0048"/>
<evidence type="ECO:0000256" key="1">
    <source>
        <dbReference type="ARBA" id="ARBA00022801"/>
    </source>
</evidence>
<dbReference type="InterPro" id="IPR016035">
    <property type="entry name" value="Acyl_Trfase/lysoPLipase"/>
</dbReference>
<dbReference type="PROSITE" id="PS51635">
    <property type="entry name" value="PNPLA"/>
    <property type="match status" value="1"/>
</dbReference>
<evidence type="ECO:0000256" key="2">
    <source>
        <dbReference type="ARBA" id="ARBA00022963"/>
    </source>
</evidence>